<dbReference type="Gene3D" id="3.40.50.200">
    <property type="entry name" value="Peptidase S8/S53 domain"/>
    <property type="match status" value="1"/>
</dbReference>
<accession>A0A5N6RAC5</accession>
<dbReference type="OrthoDB" id="999430at2759"/>
<keyword evidence="3" id="KW-0732">Signal</keyword>
<dbReference type="PANTHER" id="PTHR10795">
    <property type="entry name" value="PROPROTEIN CONVERTASE SUBTILISIN/KEXIN"/>
    <property type="match status" value="1"/>
</dbReference>
<gene>
    <name evidence="5" type="ORF">FH972_014291</name>
</gene>
<dbReference type="EMBL" id="CM017326">
    <property type="protein sequence ID" value="KAE8075594.1"/>
    <property type="molecule type" value="Genomic_DNA"/>
</dbReference>
<dbReference type="GO" id="GO:0004252">
    <property type="term" value="F:serine-type endopeptidase activity"/>
    <property type="evidence" value="ECO:0007669"/>
    <property type="project" value="InterPro"/>
</dbReference>
<name>A0A5N6RAC5_9ROSI</name>
<reference evidence="5 6" key="1">
    <citation type="submission" date="2019-06" db="EMBL/GenBank/DDBJ databases">
        <title>A chromosomal-level reference genome of Carpinus fangiana (Coryloideae, Betulaceae).</title>
        <authorList>
            <person name="Yang X."/>
            <person name="Wang Z."/>
            <person name="Zhang L."/>
            <person name="Hao G."/>
            <person name="Liu J."/>
            <person name="Yang Y."/>
        </authorList>
    </citation>
    <scope>NUCLEOTIDE SEQUENCE [LARGE SCALE GENOMIC DNA]</scope>
    <source>
        <strain evidence="5">Cfa_2016G</strain>
        <tissue evidence="5">Leaf</tissue>
    </source>
</reference>
<evidence type="ECO:0000256" key="3">
    <source>
        <dbReference type="ARBA" id="ARBA00022729"/>
    </source>
</evidence>
<comment type="similarity">
    <text evidence="2">Belongs to the peptidase S8 family.</text>
</comment>
<dbReference type="GO" id="GO:0006508">
    <property type="term" value="P:proteolysis"/>
    <property type="evidence" value="ECO:0007669"/>
    <property type="project" value="InterPro"/>
</dbReference>
<dbReference type="GO" id="GO:0005576">
    <property type="term" value="C:extracellular region"/>
    <property type="evidence" value="ECO:0007669"/>
    <property type="project" value="UniProtKB-SubCell"/>
</dbReference>
<proteinExistence type="inferred from homology"/>
<sequence length="102" mass="11126">MDPTFSLVYSTLESGKERRSFSDKNLGPVQKRWKGTCEAGEKFSAINCNRKLIGARFFIKGHEASGVSSGVPPITLMNDTVEYRSPRDTGGRATHTTSTVVG</sequence>
<protein>
    <submittedName>
        <fullName evidence="5">Uncharacterized protein</fullName>
    </submittedName>
</protein>
<comment type="subcellular location">
    <subcellularLocation>
        <location evidence="1">Secreted</location>
    </subcellularLocation>
</comment>
<organism evidence="5 6">
    <name type="scientific">Carpinus fangiana</name>
    <dbReference type="NCBI Taxonomy" id="176857"/>
    <lineage>
        <taxon>Eukaryota</taxon>
        <taxon>Viridiplantae</taxon>
        <taxon>Streptophyta</taxon>
        <taxon>Embryophyta</taxon>
        <taxon>Tracheophyta</taxon>
        <taxon>Spermatophyta</taxon>
        <taxon>Magnoliopsida</taxon>
        <taxon>eudicotyledons</taxon>
        <taxon>Gunneridae</taxon>
        <taxon>Pentapetalae</taxon>
        <taxon>rosids</taxon>
        <taxon>fabids</taxon>
        <taxon>Fagales</taxon>
        <taxon>Betulaceae</taxon>
        <taxon>Carpinus</taxon>
    </lineage>
</organism>
<evidence type="ECO:0000256" key="4">
    <source>
        <dbReference type="SAM" id="MobiDB-lite"/>
    </source>
</evidence>
<dbReference type="Proteomes" id="UP000327013">
    <property type="component" value="Chromosome 6"/>
</dbReference>
<evidence type="ECO:0000313" key="5">
    <source>
        <dbReference type="EMBL" id="KAE8075594.1"/>
    </source>
</evidence>
<feature type="region of interest" description="Disordered" evidence="4">
    <location>
        <begin position="82"/>
        <end position="102"/>
    </location>
</feature>
<evidence type="ECO:0000256" key="2">
    <source>
        <dbReference type="ARBA" id="ARBA00011073"/>
    </source>
</evidence>
<dbReference type="InterPro" id="IPR036852">
    <property type="entry name" value="Peptidase_S8/S53_dom_sf"/>
</dbReference>
<dbReference type="AlphaFoldDB" id="A0A5N6RAC5"/>
<keyword evidence="6" id="KW-1185">Reference proteome</keyword>
<evidence type="ECO:0000313" key="6">
    <source>
        <dbReference type="Proteomes" id="UP000327013"/>
    </source>
</evidence>
<dbReference type="InterPro" id="IPR045051">
    <property type="entry name" value="SBT"/>
</dbReference>
<evidence type="ECO:0000256" key="1">
    <source>
        <dbReference type="ARBA" id="ARBA00004613"/>
    </source>
</evidence>